<gene>
    <name evidence="1" type="ORF">RHSIM_Rhsim13G0007200</name>
</gene>
<evidence type="ECO:0000313" key="2">
    <source>
        <dbReference type="Proteomes" id="UP000626092"/>
    </source>
</evidence>
<dbReference type="OrthoDB" id="10454154at2759"/>
<sequence>MAGSAARRVGRGTVASPLRRNWWRNTPESSRKLTLAVAANLDSIRLTSSKLLIPNIWVEKTPVMVVPRLPRLVNADLDLLLPVSALERLSFGSTPWHGVDKIRSLVTQNVPRIVLLVSKGFLDNIEIFHLASRRSWIITNGDPRFQASRILSYNLEGWLLMRHTVQGSLYYFSILTAQYVNIPAVNFDFTIDTRAAFEGTPSNAANRLVLVTLGVNMIHFAYYREEFGWSIHQIAYNVGIITGIEAIKMFQNRLYFLTSMVLFCCSEEGVLWEIRLLDLLDGFIIDFASIMIRGEEVLLVLVSEEQQEVQVRVYSVVEIGNQQVLQEVNNIGVGYCASPTCGSMFVPQPFEGSRIFFAGRVLDLVECVEFFEDLPGGFQVVKRCNFENEMCLCDFAWCQLLGMER</sequence>
<dbReference type="Proteomes" id="UP000626092">
    <property type="component" value="Unassembled WGS sequence"/>
</dbReference>
<dbReference type="AlphaFoldDB" id="A0A834G0M9"/>
<protein>
    <submittedName>
        <fullName evidence="1">Uncharacterized protein</fullName>
    </submittedName>
</protein>
<name>A0A834G0M9_RHOSS</name>
<keyword evidence="2" id="KW-1185">Reference proteome</keyword>
<organism evidence="1 2">
    <name type="scientific">Rhododendron simsii</name>
    <name type="common">Sims's rhododendron</name>
    <dbReference type="NCBI Taxonomy" id="118357"/>
    <lineage>
        <taxon>Eukaryota</taxon>
        <taxon>Viridiplantae</taxon>
        <taxon>Streptophyta</taxon>
        <taxon>Embryophyta</taxon>
        <taxon>Tracheophyta</taxon>
        <taxon>Spermatophyta</taxon>
        <taxon>Magnoliopsida</taxon>
        <taxon>eudicotyledons</taxon>
        <taxon>Gunneridae</taxon>
        <taxon>Pentapetalae</taxon>
        <taxon>asterids</taxon>
        <taxon>Ericales</taxon>
        <taxon>Ericaceae</taxon>
        <taxon>Ericoideae</taxon>
        <taxon>Rhodoreae</taxon>
        <taxon>Rhododendron</taxon>
    </lineage>
</organism>
<reference evidence="1" key="1">
    <citation type="submission" date="2019-11" db="EMBL/GenBank/DDBJ databases">
        <authorList>
            <person name="Liu Y."/>
            <person name="Hou J."/>
            <person name="Li T.-Q."/>
            <person name="Guan C.-H."/>
            <person name="Wu X."/>
            <person name="Wu H.-Z."/>
            <person name="Ling F."/>
            <person name="Zhang R."/>
            <person name="Shi X.-G."/>
            <person name="Ren J.-P."/>
            <person name="Chen E.-F."/>
            <person name="Sun J.-M."/>
        </authorList>
    </citation>
    <scope>NUCLEOTIDE SEQUENCE</scope>
    <source>
        <strain evidence="1">Adult_tree_wgs_1</strain>
        <tissue evidence="1">Leaves</tissue>
    </source>
</reference>
<comment type="caution">
    <text evidence="1">The sequence shown here is derived from an EMBL/GenBank/DDBJ whole genome shotgun (WGS) entry which is preliminary data.</text>
</comment>
<dbReference type="EMBL" id="WJXA01000013">
    <property type="protein sequence ID" value="KAF7120860.1"/>
    <property type="molecule type" value="Genomic_DNA"/>
</dbReference>
<accession>A0A834G0M9</accession>
<evidence type="ECO:0000313" key="1">
    <source>
        <dbReference type="EMBL" id="KAF7120860.1"/>
    </source>
</evidence>
<proteinExistence type="predicted"/>